<evidence type="ECO:0000313" key="2">
    <source>
        <dbReference type="EMBL" id="MED6212758.1"/>
    </source>
</evidence>
<feature type="compositionally biased region" description="Polar residues" evidence="1">
    <location>
        <begin position="35"/>
        <end position="46"/>
    </location>
</feature>
<keyword evidence="3" id="KW-1185">Reference proteome</keyword>
<organism evidence="2 3">
    <name type="scientific">Stylosanthes scabra</name>
    <dbReference type="NCBI Taxonomy" id="79078"/>
    <lineage>
        <taxon>Eukaryota</taxon>
        <taxon>Viridiplantae</taxon>
        <taxon>Streptophyta</taxon>
        <taxon>Embryophyta</taxon>
        <taxon>Tracheophyta</taxon>
        <taxon>Spermatophyta</taxon>
        <taxon>Magnoliopsida</taxon>
        <taxon>eudicotyledons</taxon>
        <taxon>Gunneridae</taxon>
        <taxon>Pentapetalae</taxon>
        <taxon>rosids</taxon>
        <taxon>fabids</taxon>
        <taxon>Fabales</taxon>
        <taxon>Fabaceae</taxon>
        <taxon>Papilionoideae</taxon>
        <taxon>50 kb inversion clade</taxon>
        <taxon>dalbergioids sensu lato</taxon>
        <taxon>Dalbergieae</taxon>
        <taxon>Pterocarpus clade</taxon>
        <taxon>Stylosanthes</taxon>
    </lineage>
</organism>
<comment type="caution">
    <text evidence="2">The sequence shown here is derived from an EMBL/GenBank/DDBJ whole genome shotgun (WGS) entry which is preliminary data.</text>
</comment>
<feature type="compositionally biased region" description="Polar residues" evidence="1">
    <location>
        <begin position="1"/>
        <end position="10"/>
    </location>
</feature>
<gene>
    <name evidence="2" type="ORF">PIB30_086629</name>
</gene>
<feature type="region of interest" description="Disordered" evidence="1">
    <location>
        <begin position="1"/>
        <end position="109"/>
    </location>
</feature>
<feature type="non-terminal residue" evidence="2">
    <location>
        <position position="152"/>
    </location>
</feature>
<feature type="compositionally biased region" description="Acidic residues" evidence="1">
    <location>
        <begin position="67"/>
        <end position="79"/>
    </location>
</feature>
<dbReference type="Proteomes" id="UP001341840">
    <property type="component" value="Unassembled WGS sequence"/>
</dbReference>
<sequence>MTLESSVRVSTQEHDLKQRSTKKVKMREELDLNKDGSTMEVSSGNETVVPPQKISYKDSLLSSPGDMMEDHEEIPEELFDNSPNLDDQWHQKDGDDDEENTSFNPCPTIPVTKEEFDEWCNPWQAALIVKLLGKKVNRGFMEQRMNKDWAKK</sequence>
<evidence type="ECO:0000256" key="1">
    <source>
        <dbReference type="SAM" id="MobiDB-lite"/>
    </source>
</evidence>
<reference evidence="2 3" key="1">
    <citation type="journal article" date="2023" name="Plants (Basel)">
        <title>Bridging the Gap: Combining Genomics and Transcriptomics Approaches to Understand Stylosanthes scabra, an Orphan Legume from the Brazilian Caatinga.</title>
        <authorList>
            <person name="Ferreira-Neto J.R.C."/>
            <person name="da Silva M.D."/>
            <person name="Binneck E."/>
            <person name="de Melo N.F."/>
            <person name="da Silva R.H."/>
            <person name="de Melo A.L.T.M."/>
            <person name="Pandolfi V."/>
            <person name="Bustamante F.O."/>
            <person name="Brasileiro-Vidal A.C."/>
            <person name="Benko-Iseppon A.M."/>
        </authorList>
    </citation>
    <scope>NUCLEOTIDE SEQUENCE [LARGE SCALE GENOMIC DNA]</scope>
    <source>
        <tissue evidence="2">Leaves</tissue>
    </source>
</reference>
<proteinExistence type="predicted"/>
<evidence type="ECO:0000313" key="3">
    <source>
        <dbReference type="Proteomes" id="UP001341840"/>
    </source>
</evidence>
<accession>A0ABU6YUK3</accession>
<name>A0ABU6YUK3_9FABA</name>
<protein>
    <submittedName>
        <fullName evidence="2">Uncharacterized protein</fullName>
    </submittedName>
</protein>
<dbReference type="EMBL" id="JASCZI010243147">
    <property type="protein sequence ID" value="MED6212758.1"/>
    <property type="molecule type" value="Genomic_DNA"/>
</dbReference>